<dbReference type="Proteomes" id="UP000077266">
    <property type="component" value="Unassembled WGS sequence"/>
</dbReference>
<dbReference type="InParanoid" id="A0A165NK14"/>
<dbReference type="AlphaFoldDB" id="A0A165NK14"/>
<organism evidence="2 3">
    <name type="scientific">Exidia glandulosa HHB12029</name>
    <dbReference type="NCBI Taxonomy" id="1314781"/>
    <lineage>
        <taxon>Eukaryota</taxon>
        <taxon>Fungi</taxon>
        <taxon>Dikarya</taxon>
        <taxon>Basidiomycota</taxon>
        <taxon>Agaricomycotina</taxon>
        <taxon>Agaricomycetes</taxon>
        <taxon>Auriculariales</taxon>
        <taxon>Exidiaceae</taxon>
        <taxon>Exidia</taxon>
    </lineage>
</organism>
<evidence type="ECO:0000313" key="3">
    <source>
        <dbReference type="Proteomes" id="UP000077266"/>
    </source>
</evidence>
<protein>
    <submittedName>
        <fullName evidence="2">Uncharacterized protein</fullName>
    </submittedName>
</protein>
<sequence length="430" mass="48372">MSTLPDEIWLSVFEMAVAFSPDFIDLCVLRDGRERNRTLASCALVCRSWAPLAQKVLFRDISLGVVTVPPREESGDSDHEDEDDYWSDEEDGGRKPTGETAPSLWSLIATLRALRERHSPIPDNVRALHVTLGRTGGKMEGNGVRALIEEPYVNHCSPTDVARAVSLCPRLLHLSITIGATDPETDGHNSTAFNQEDFDLMGGTLSQLRQLSIRVMSNFEFCEHWLTMPRWTAGHQLIRVTARSLLFLQMEVYSDIDDPDEPHFDDVRELPDLPRLRSLVIHQPSYLLSRAVSSPSRAPNLEIAQTYRHTIPVQVKHLRGFTGGWAALRDYPRLESVDLGFYKNPNTLAAMLDMLPRTIREVTINSKALLELRGMYAVDTALRNATFLESVVIVHEAVGETFVRPEFCLPVRVVYKVPWPMADIVSCQSV</sequence>
<feature type="region of interest" description="Disordered" evidence="1">
    <location>
        <begin position="69"/>
        <end position="101"/>
    </location>
</feature>
<evidence type="ECO:0000313" key="2">
    <source>
        <dbReference type="EMBL" id="KZW00851.1"/>
    </source>
</evidence>
<keyword evidence="3" id="KW-1185">Reference proteome</keyword>
<name>A0A165NK14_EXIGL</name>
<gene>
    <name evidence="2" type="ORF">EXIGLDRAFT_761406</name>
</gene>
<dbReference type="OrthoDB" id="2522283at2759"/>
<feature type="compositionally biased region" description="Acidic residues" evidence="1">
    <location>
        <begin position="78"/>
        <end position="91"/>
    </location>
</feature>
<dbReference type="EMBL" id="KV425898">
    <property type="protein sequence ID" value="KZW00851.1"/>
    <property type="molecule type" value="Genomic_DNA"/>
</dbReference>
<reference evidence="2 3" key="1">
    <citation type="journal article" date="2016" name="Mol. Biol. Evol.">
        <title>Comparative Genomics of Early-Diverging Mushroom-Forming Fungi Provides Insights into the Origins of Lignocellulose Decay Capabilities.</title>
        <authorList>
            <person name="Nagy L.G."/>
            <person name="Riley R."/>
            <person name="Tritt A."/>
            <person name="Adam C."/>
            <person name="Daum C."/>
            <person name="Floudas D."/>
            <person name="Sun H."/>
            <person name="Yadav J.S."/>
            <person name="Pangilinan J."/>
            <person name="Larsson K.H."/>
            <person name="Matsuura K."/>
            <person name="Barry K."/>
            <person name="Labutti K."/>
            <person name="Kuo R."/>
            <person name="Ohm R.A."/>
            <person name="Bhattacharya S.S."/>
            <person name="Shirouzu T."/>
            <person name="Yoshinaga Y."/>
            <person name="Martin F.M."/>
            <person name="Grigoriev I.V."/>
            <person name="Hibbett D.S."/>
        </authorList>
    </citation>
    <scope>NUCLEOTIDE SEQUENCE [LARGE SCALE GENOMIC DNA]</scope>
    <source>
        <strain evidence="2 3">HHB12029</strain>
    </source>
</reference>
<dbReference type="Gene3D" id="1.20.1280.50">
    <property type="match status" value="1"/>
</dbReference>
<proteinExistence type="predicted"/>
<accession>A0A165NK14</accession>
<evidence type="ECO:0000256" key="1">
    <source>
        <dbReference type="SAM" id="MobiDB-lite"/>
    </source>
</evidence>